<feature type="compositionally biased region" description="Polar residues" evidence="6">
    <location>
        <begin position="118"/>
        <end position="132"/>
    </location>
</feature>
<keyword evidence="3" id="KW-0805">Transcription regulation</keyword>
<sequence>MDSKLKTPTCSRCKIRKIRCDGLEPCASCSTAAASCHYDPHAKESRFGIELRKGQACIACRRKKKRCDGQLPCRTCSSGRKKIPCEYPDNVLPLPRSDEATARIDVNPTNDNSSSNDPHTISFTAHSNNSSDTLVASGSSSTGSPTLLLTESTPASGVDDMVVDVLSPSPFTLPEIESPPTDYPTLVDLSQARDSFLNTTIQRKLVPATIPVNNEQGESSRLPSTEHIRLYTVEYPTQMPETHLEELSGMRRLFLGHRIQLGLSVPDAILCALEKGTSGDTVLHSALLHACQLLGYMLARHLHQSSCICLPGASERENEQLRLTFNALHNRDADTAPCPVAHLQTVTLLSLYFFNKGDIARARELILTGNTLVRAHDLDSMASNPAPSAEATRVNFQPKPTSEEGVTQAAVSQLVYLDLLYAITLKLPCIIDPVLRENFKKLIGRPNANPEVNYMRAKSAFLMYETQRLSAQWAQQPGLDESAIVEWQRTYWDVMEALDTHRSFITLSLTKLAFCPKMRLLGLSLKVCAVVVSTGAAALLSLFSADHPELRQKKYAAVTEVISISTLFSDADFEDLDPILSACWSAIISTLDQCIASCPDSKAKSMHDIPAMAGIMRQQNETLQRSLPFPVGV</sequence>
<dbReference type="Gene3D" id="4.10.240.10">
    <property type="entry name" value="Zn(2)-C6 fungal-type DNA-binding domain"/>
    <property type="match status" value="2"/>
</dbReference>
<dbReference type="AlphaFoldDB" id="A0A8H6ZI82"/>
<feature type="domain" description="Zn(2)-C6 fungal-type" evidence="7">
    <location>
        <begin position="9"/>
        <end position="38"/>
    </location>
</feature>
<dbReference type="PROSITE" id="PS00463">
    <property type="entry name" value="ZN2_CY6_FUNGAL_1"/>
    <property type="match status" value="2"/>
</dbReference>
<evidence type="ECO:0000313" key="9">
    <source>
        <dbReference type="Proteomes" id="UP000623467"/>
    </source>
</evidence>
<evidence type="ECO:0000256" key="2">
    <source>
        <dbReference type="ARBA" id="ARBA00022723"/>
    </source>
</evidence>
<accession>A0A8H6ZI82</accession>
<proteinExistence type="predicted"/>
<dbReference type="Pfam" id="PF00172">
    <property type="entry name" value="Zn_clus"/>
    <property type="match status" value="2"/>
</dbReference>
<dbReference type="GO" id="GO:0005634">
    <property type="term" value="C:nucleus"/>
    <property type="evidence" value="ECO:0007669"/>
    <property type="project" value="UniProtKB-SubCell"/>
</dbReference>
<reference evidence="8" key="1">
    <citation type="submission" date="2020-05" db="EMBL/GenBank/DDBJ databases">
        <title>Mycena genomes resolve the evolution of fungal bioluminescence.</title>
        <authorList>
            <person name="Tsai I.J."/>
        </authorList>
    </citation>
    <scope>NUCLEOTIDE SEQUENCE</scope>
    <source>
        <strain evidence="8">160909Yilan</strain>
    </source>
</reference>
<dbReference type="GO" id="GO:0000981">
    <property type="term" value="F:DNA-binding transcription factor activity, RNA polymerase II-specific"/>
    <property type="evidence" value="ECO:0007669"/>
    <property type="project" value="InterPro"/>
</dbReference>
<dbReference type="InterPro" id="IPR050815">
    <property type="entry name" value="TF_fung"/>
</dbReference>
<dbReference type="OrthoDB" id="2123952at2759"/>
<evidence type="ECO:0000256" key="1">
    <source>
        <dbReference type="ARBA" id="ARBA00004123"/>
    </source>
</evidence>
<dbReference type="PANTHER" id="PTHR47338">
    <property type="entry name" value="ZN(II)2CYS6 TRANSCRIPTION FACTOR (EUROFUNG)-RELATED"/>
    <property type="match status" value="1"/>
</dbReference>
<name>A0A8H6ZI82_9AGAR</name>
<comment type="subcellular location">
    <subcellularLocation>
        <location evidence="1">Nucleus</location>
    </subcellularLocation>
</comment>
<evidence type="ECO:0000256" key="4">
    <source>
        <dbReference type="ARBA" id="ARBA00023163"/>
    </source>
</evidence>
<evidence type="ECO:0000256" key="3">
    <source>
        <dbReference type="ARBA" id="ARBA00023015"/>
    </source>
</evidence>
<comment type="caution">
    <text evidence="8">The sequence shown here is derived from an EMBL/GenBank/DDBJ whole genome shotgun (WGS) entry which is preliminary data.</text>
</comment>
<keyword evidence="5" id="KW-0539">Nucleus</keyword>
<evidence type="ECO:0000259" key="7">
    <source>
        <dbReference type="PROSITE" id="PS50048"/>
    </source>
</evidence>
<dbReference type="PANTHER" id="PTHR47338:SF29">
    <property type="entry name" value="ZN(2)-C6 FUNGAL-TYPE DOMAIN-CONTAINING PROTEIN"/>
    <property type="match status" value="1"/>
</dbReference>
<protein>
    <recommendedName>
        <fullName evidence="7">Zn(2)-C6 fungal-type domain-containing protein</fullName>
    </recommendedName>
</protein>
<feature type="compositionally biased region" description="Low complexity" evidence="6">
    <location>
        <begin position="133"/>
        <end position="153"/>
    </location>
</feature>
<keyword evidence="2" id="KW-0479">Metal-binding</keyword>
<feature type="region of interest" description="Disordered" evidence="6">
    <location>
        <begin position="104"/>
        <end position="153"/>
    </location>
</feature>
<dbReference type="InterPro" id="IPR036864">
    <property type="entry name" value="Zn2-C6_fun-type_DNA-bd_sf"/>
</dbReference>
<feature type="domain" description="Zn(2)-C6 fungal-type" evidence="7">
    <location>
        <begin position="56"/>
        <end position="87"/>
    </location>
</feature>
<evidence type="ECO:0000256" key="5">
    <source>
        <dbReference type="ARBA" id="ARBA00023242"/>
    </source>
</evidence>
<dbReference type="SMART" id="SM00066">
    <property type="entry name" value="GAL4"/>
    <property type="match status" value="2"/>
</dbReference>
<dbReference type="SUPFAM" id="SSF57701">
    <property type="entry name" value="Zn2/Cys6 DNA-binding domain"/>
    <property type="match status" value="2"/>
</dbReference>
<evidence type="ECO:0000313" key="8">
    <source>
        <dbReference type="EMBL" id="KAF7377857.1"/>
    </source>
</evidence>
<dbReference type="CDD" id="cd00067">
    <property type="entry name" value="GAL4"/>
    <property type="match status" value="2"/>
</dbReference>
<gene>
    <name evidence="8" type="ORF">MSAN_00209300</name>
</gene>
<dbReference type="Proteomes" id="UP000623467">
    <property type="component" value="Unassembled WGS sequence"/>
</dbReference>
<keyword evidence="4" id="KW-0804">Transcription</keyword>
<organism evidence="8 9">
    <name type="scientific">Mycena sanguinolenta</name>
    <dbReference type="NCBI Taxonomy" id="230812"/>
    <lineage>
        <taxon>Eukaryota</taxon>
        <taxon>Fungi</taxon>
        <taxon>Dikarya</taxon>
        <taxon>Basidiomycota</taxon>
        <taxon>Agaricomycotina</taxon>
        <taxon>Agaricomycetes</taxon>
        <taxon>Agaricomycetidae</taxon>
        <taxon>Agaricales</taxon>
        <taxon>Marasmiineae</taxon>
        <taxon>Mycenaceae</taxon>
        <taxon>Mycena</taxon>
    </lineage>
</organism>
<dbReference type="GO" id="GO:0008270">
    <property type="term" value="F:zinc ion binding"/>
    <property type="evidence" value="ECO:0007669"/>
    <property type="project" value="InterPro"/>
</dbReference>
<dbReference type="PROSITE" id="PS50048">
    <property type="entry name" value="ZN2_CY6_FUNGAL_2"/>
    <property type="match status" value="2"/>
</dbReference>
<dbReference type="InterPro" id="IPR001138">
    <property type="entry name" value="Zn2Cys6_DnaBD"/>
</dbReference>
<dbReference type="EMBL" id="JACAZH010000001">
    <property type="protein sequence ID" value="KAF7377857.1"/>
    <property type="molecule type" value="Genomic_DNA"/>
</dbReference>
<keyword evidence="9" id="KW-1185">Reference proteome</keyword>
<evidence type="ECO:0000256" key="6">
    <source>
        <dbReference type="SAM" id="MobiDB-lite"/>
    </source>
</evidence>